<evidence type="ECO:0000313" key="3">
    <source>
        <dbReference type="Proteomes" id="UP000011131"/>
    </source>
</evidence>
<dbReference type="RefSeq" id="WP_015347328.1">
    <property type="nucleotide sequence ID" value="NC_020126.1"/>
</dbReference>
<dbReference type="NCBIfam" id="NF033737">
    <property type="entry name" value="Amm_Lyn_leader"/>
    <property type="match status" value="1"/>
</dbReference>
<keyword evidence="3" id="KW-1185">Reference proteome</keyword>
<dbReference type="HOGENOM" id="CLU_2936766_0_0_7"/>
<evidence type="ECO:0000256" key="1">
    <source>
        <dbReference type="SAM" id="MobiDB-lite"/>
    </source>
</evidence>
<proteinExistence type="predicted"/>
<accession>L7U2R5</accession>
<name>L7U2R5_MYXSD</name>
<reference evidence="2 3" key="1">
    <citation type="journal article" date="2013" name="Genome Announc.">
        <title>Complete genome sequence of Myxococcus stipitatus strain DSM 14675, a fruiting myxobacterium.</title>
        <authorList>
            <person name="Huntley S."/>
            <person name="Kneip S."/>
            <person name="Treuner-Lange A."/>
            <person name="Sogaard-Andersen L."/>
        </authorList>
    </citation>
    <scope>NUCLEOTIDE SEQUENCE [LARGE SCALE GENOMIC DNA]</scope>
    <source>
        <strain evidence="3">DSM 14675 / JCM 12634 / Mx s8</strain>
    </source>
</reference>
<feature type="region of interest" description="Disordered" evidence="1">
    <location>
        <begin position="1"/>
        <end position="34"/>
    </location>
</feature>
<evidence type="ECO:0000313" key="2">
    <source>
        <dbReference type="EMBL" id="AGC43066.1"/>
    </source>
</evidence>
<dbReference type="AlphaFoldDB" id="L7U2R5"/>
<dbReference type="PATRIC" id="fig|1278073.3.peg.1780"/>
<gene>
    <name evidence="2" type="ordered locus">MYSTI_01734</name>
</gene>
<dbReference type="KEGG" id="msd:MYSTI_01734"/>
<protein>
    <submittedName>
        <fullName evidence="2">Uncharacterized protein</fullName>
    </submittedName>
</protein>
<sequence length="61" mass="6427">MELKASESSPVASSTVSEASSAPMELAASEVVPPPEKLDEIEEIDFLLEEIESKIAPLALA</sequence>
<dbReference type="STRING" id="1278073.MYSTI_01734"/>
<organism evidence="2 3">
    <name type="scientific">Myxococcus stipitatus (strain DSM 14675 / JCM 12634 / Mx s8)</name>
    <dbReference type="NCBI Taxonomy" id="1278073"/>
    <lineage>
        <taxon>Bacteria</taxon>
        <taxon>Pseudomonadati</taxon>
        <taxon>Myxococcota</taxon>
        <taxon>Myxococcia</taxon>
        <taxon>Myxococcales</taxon>
        <taxon>Cystobacterineae</taxon>
        <taxon>Myxococcaceae</taxon>
        <taxon>Myxococcus</taxon>
    </lineage>
</organism>
<dbReference type="EMBL" id="CP004025">
    <property type="protein sequence ID" value="AGC43066.1"/>
    <property type="molecule type" value="Genomic_DNA"/>
</dbReference>
<dbReference type="Proteomes" id="UP000011131">
    <property type="component" value="Chromosome"/>
</dbReference>
<feature type="compositionally biased region" description="Low complexity" evidence="1">
    <location>
        <begin position="1"/>
        <end position="23"/>
    </location>
</feature>